<dbReference type="CDD" id="cd03710">
    <property type="entry name" value="BipA_TypA_C"/>
    <property type="match status" value="1"/>
</dbReference>
<dbReference type="Pfam" id="PF00009">
    <property type="entry name" value="GTP_EFTU"/>
    <property type="match status" value="1"/>
</dbReference>
<evidence type="ECO:0000256" key="2">
    <source>
        <dbReference type="ARBA" id="ARBA00023134"/>
    </source>
</evidence>
<dbReference type="InterPro" id="IPR035651">
    <property type="entry name" value="BipA_V"/>
</dbReference>
<keyword evidence="6" id="KW-1185">Reference proteome</keyword>
<dbReference type="FunFam" id="3.30.70.870:FF:000003">
    <property type="entry name" value="GTP-binding protein TypA"/>
    <property type="match status" value="1"/>
</dbReference>
<dbReference type="CDD" id="cd16263">
    <property type="entry name" value="BipA_III"/>
    <property type="match status" value="1"/>
</dbReference>
<dbReference type="SMART" id="SM00838">
    <property type="entry name" value="EFG_C"/>
    <property type="match status" value="1"/>
</dbReference>
<dbReference type="PRINTS" id="PR00315">
    <property type="entry name" value="ELONGATNFCT"/>
</dbReference>
<dbReference type="EMBL" id="CP015208">
    <property type="protein sequence ID" value="AOY55835.1"/>
    <property type="molecule type" value="Genomic_DNA"/>
</dbReference>
<protein>
    <recommendedName>
        <fullName evidence="3">Large ribosomal subunit assembly factor BipA</fullName>
        <ecNumber evidence="3">3.6.5.-</ecNumber>
    </recommendedName>
    <alternativeName>
        <fullName evidence="3">GTP-binding protein BipA</fullName>
    </alternativeName>
</protein>
<gene>
    <name evidence="3" type="primary">bipA</name>
    <name evidence="5" type="ORF">A4Z71_02265</name>
</gene>
<comment type="subunit">
    <text evidence="3">Monomer.</text>
</comment>
<keyword evidence="3" id="KW-0694">RNA-binding</keyword>
<dbReference type="InterPro" id="IPR042116">
    <property type="entry name" value="TypA/BipA_C"/>
</dbReference>
<reference evidence="5 6" key="1">
    <citation type="journal article" date="2016" name="Biochim. Biophys. Acta">
        <title>Photochemical characterization of actinorhodopsin and its functional existence in the natural host.</title>
        <authorList>
            <person name="Nakamura S."/>
            <person name="Kikukawa T."/>
            <person name="Tamogami J."/>
            <person name="Kamiya M."/>
            <person name="Aizawa T."/>
            <person name="Hahn M.W."/>
            <person name="Ihara K."/>
            <person name="Kamo N."/>
            <person name="Demura M."/>
        </authorList>
    </citation>
    <scope>NUCLEOTIDE SEQUENCE [LARGE SCALE GENOMIC DNA]</scope>
    <source>
        <strain evidence="5 6">MWH-Dar1</strain>
    </source>
</reference>
<dbReference type="InterPro" id="IPR004161">
    <property type="entry name" value="EFTu-like_2"/>
</dbReference>
<dbReference type="AlphaFoldDB" id="A0A1D9DYF9"/>
<sequence>MFQMAIVNRDDLRNVAIVAHVDHGKTTLVDAMLRQTGSFSDHGDVGERVMDSGDLEREKGITILAKNTAISYKGPAAGGKEITINVIDTPGHADFGGEVERGLSMVDGVVLLVDASEGPLPQTRFVLRKSLEAKLPVILLVNKTDRPDARIDEVVEEAHDLLLGLASDLADDVPDLDIDGILDLPVIYASGRAGRASLNKPADGTLPDAENLEPLFEAILRHIPAPTYDNEHPLQAHVTNLDASPFLGRLALLRIFNGTLKKGQQVAWVRADGSTQTVKITELLKTKALERFPTEEAKAGDIVAVAGIENITIGETLADLNDVRPLPPIVVDDPAISMTIGINTSPMAGRVKGAKVTARLVKDRLDKELIGNVSLKVLPTERPDAWEVQGRGELALAILVEQMRREGYELTVGKPQVVTKRIDGKLHEPVEDLTIDVPEEFLGAITQLMASRKGRMKSMSNHGTGWVRMEFLVPSRGLIGFRTEFLTTTKGTGIANAISAGYEPWAGEIVTRSNGSMVADRAGVATPFAMIALQERGSFFVDPGAEVYAGMVVGENSRADDMEVNITKEKKLTNMRAASADEFQSLTPPRKLSLEESLEFAREDECVEVTPEAIRIRKLELDPNIRARQTSARKRASEA</sequence>
<keyword evidence="3" id="KW-0699">rRNA-binding</keyword>
<keyword evidence="3" id="KW-0820">tRNA-binding</keyword>
<dbReference type="InterPro" id="IPR006298">
    <property type="entry name" value="BipA"/>
</dbReference>
<dbReference type="HAMAP" id="MF_00849">
    <property type="entry name" value="BipA"/>
    <property type="match status" value="1"/>
</dbReference>
<dbReference type="Gene3D" id="3.30.70.240">
    <property type="match status" value="1"/>
</dbReference>
<dbReference type="PROSITE" id="PS00301">
    <property type="entry name" value="G_TR_1"/>
    <property type="match status" value="1"/>
</dbReference>
<dbReference type="FunFam" id="3.30.70.240:FF:000002">
    <property type="entry name" value="GTP-binding protein TypA"/>
    <property type="match status" value="1"/>
</dbReference>
<keyword evidence="1 3" id="KW-0547">Nucleotide-binding</keyword>
<dbReference type="PANTHER" id="PTHR42908">
    <property type="entry name" value="TRANSLATION ELONGATION FACTOR-RELATED"/>
    <property type="match status" value="1"/>
</dbReference>
<proteinExistence type="inferred from homology"/>
<dbReference type="InterPro" id="IPR047043">
    <property type="entry name" value="BipA_III"/>
</dbReference>
<dbReference type="Pfam" id="PF21018">
    <property type="entry name" value="BipA_C"/>
    <property type="match status" value="1"/>
</dbReference>
<dbReference type="InterPro" id="IPR000640">
    <property type="entry name" value="EFG_V-like"/>
</dbReference>
<dbReference type="PANTHER" id="PTHR42908:SF8">
    <property type="entry name" value="TR-TYPE G DOMAIN-CONTAINING PROTEIN"/>
    <property type="match status" value="1"/>
</dbReference>
<dbReference type="FunFam" id="2.40.50.250:FF:000001">
    <property type="entry name" value="GTP-binding protein TypA"/>
    <property type="match status" value="1"/>
</dbReference>
<dbReference type="GO" id="GO:0003924">
    <property type="term" value="F:GTPase activity"/>
    <property type="evidence" value="ECO:0007669"/>
    <property type="project" value="UniProtKB-UniRule"/>
</dbReference>
<dbReference type="STRING" id="535712.A4Z71_02265"/>
<dbReference type="NCBIfam" id="TIGR00231">
    <property type="entry name" value="small_GTP"/>
    <property type="match status" value="1"/>
</dbReference>
<dbReference type="SUPFAM" id="SSF54980">
    <property type="entry name" value="EF-G C-terminal domain-like"/>
    <property type="match status" value="2"/>
</dbReference>
<dbReference type="NCBIfam" id="TIGR01394">
    <property type="entry name" value="TypA_BipA"/>
    <property type="match status" value="1"/>
</dbReference>
<dbReference type="GO" id="GO:0043022">
    <property type="term" value="F:ribosome binding"/>
    <property type="evidence" value="ECO:0007669"/>
    <property type="project" value="UniProtKB-UniRule"/>
</dbReference>
<comment type="function">
    <text evidence="3">A 50S ribosomal subunit assembly protein with GTPase activity, required for 50S subunit assembly at low temperatures, may also play a role in translation. Binds GTP and analogs. Binds the 70S ribosome between the 30S and 50S subunits, in a similar position as ribosome-bound EF-G; it contacts a number of ribosomal proteins, both rRNAs and the A-site tRNA.</text>
</comment>
<organism evidence="5 6">
    <name type="scientific">Candidatus Rhodoluna planktonica</name>
    <dbReference type="NCBI Taxonomy" id="535712"/>
    <lineage>
        <taxon>Bacteria</taxon>
        <taxon>Bacillati</taxon>
        <taxon>Actinomycetota</taxon>
        <taxon>Actinomycetes</taxon>
        <taxon>Micrococcales</taxon>
        <taxon>Microbacteriaceae</taxon>
        <taxon>Luna cluster</taxon>
        <taxon>Luna-1 subcluster</taxon>
        <taxon>Rhodoluna</taxon>
    </lineage>
</organism>
<dbReference type="EC" id="3.6.5.-" evidence="3"/>
<evidence type="ECO:0000256" key="3">
    <source>
        <dbReference type="HAMAP-Rule" id="MF_00849"/>
    </source>
</evidence>
<dbReference type="Gene3D" id="2.40.30.10">
    <property type="entry name" value="Translation factors"/>
    <property type="match status" value="1"/>
</dbReference>
<evidence type="ECO:0000313" key="6">
    <source>
        <dbReference type="Proteomes" id="UP000243784"/>
    </source>
</evidence>
<dbReference type="GO" id="GO:1990904">
    <property type="term" value="C:ribonucleoprotein complex"/>
    <property type="evidence" value="ECO:0007669"/>
    <property type="project" value="TreeGrafter"/>
</dbReference>
<dbReference type="InterPro" id="IPR005225">
    <property type="entry name" value="Small_GTP-bd"/>
</dbReference>
<dbReference type="GO" id="GO:0000049">
    <property type="term" value="F:tRNA binding"/>
    <property type="evidence" value="ECO:0007669"/>
    <property type="project" value="UniProtKB-KW"/>
</dbReference>
<keyword evidence="3" id="KW-0378">Hydrolase</keyword>
<dbReference type="InterPro" id="IPR031157">
    <property type="entry name" value="G_TR_CS"/>
</dbReference>
<dbReference type="Gene3D" id="3.40.50.300">
    <property type="entry name" value="P-loop containing nucleotide triphosphate hydrolases"/>
    <property type="match status" value="1"/>
</dbReference>
<evidence type="ECO:0000313" key="5">
    <source>
        <dbReference type="EMBL" id="AOY55835.1"/>
    </source>
</evidence>
<evidence type="ECO:0000259" key="4">
    <source>
        <dbReference type="PROSITE" id="PS51722"/>
    </source>
</evidence>
<dbReference type="GO" id="GO:0005829">
    <property type="term" value="C:cytosol"/>
    <property type="evidence" value="ECO:0007669"/>
    <property type="project" value="TreeGrafter"/>
</dbReference>
<name>A0A1D9DYF9_9MICO</name>
<dbReference type="Pfam" id="PF00679">
    <property type="entry name" value="EFG_C"/>
    <property type="match status" value="1"/>
</dbReference>
<dbReference type="GO" id="GO:0005525">
    <property type="term" value="F:GTP binding"/>
    <property type="evidence" value="ECO:0007669"/>
    <property type="project" value="UniProtKB-UniRule"/>
</dbReference>
<dbReference type="InterPro" id="IPR009000">
    <property type="entry name" value="Transl_B-barrel_sf"/>
</dbReference>
<dbReference type="GO" id="GO:0019843">
    <property type="term" value="F:rRNA binding"/>
    <property type="evidence" value="ECO:0007669"/>
    <property type="project" value="UniProtKB-KW"/>
</dbReference>
<feature type="binding site" evidence="3">
    <location>
        <begin position="142"/>
        <end position="145"/>
    </location>
    <ligand>
        <name>GTP</name>
        <dbReference type="ChEBI" id="CHEBI:37565"/>
    </ligand>
</feature>
<dbReference type="Pfam" id="PF03144">
    <property type="entry name" value="GTP_EFTU_D2"/>
    <property type="match status" value="1"/>
</dbReference>
<dbReference type="CDD" id="cd03691">
    <property type="entry name" value="BipA_TypA_II"/>
    <property type="match status" value="1"/>
</dbReference>
<comment type="catalytic activity">
    <reaction evidence="3">
        <text>GTP + H2O = GDP + phosphate + H(+)</text>
        <dbReference type="Rhea" id="RHEA:19669"/>
        <dbReference type="ChEBI" id="CHEBI:15377"/>
        <dbReference type="ChEBI" id="CHEBI:15378"/>
        <dbReference type="ChEBI" id="CHEBI:37565"/>
        <dbReference type="ChEBI" id="CHEBI:43474"/>
        <dbReference type="ChEBI" id="CHEBI:58189"/>
    </reaction>
</comment>
<comment type="similarity">
    <text evidence="3">Belongs to the TRAFAC class translation factor GTPase superfamily. Classic translation factor GTPase family. BipA subfamily.</text>
</comment>
<dbReference type="InterPro" id="IPR047042">
    <property type="entry name" value="BipA_II"/>
</dbReference>
<dbReference type="InterPro" id="IPR000795">
    <property type="entry name" value="T_Tr_GTP-bd_dom"/>
</dbReference>
<keyword evidence="2 3" id="KW-0342">GTP-binding</keyword>
<keyword evidence="3" id="KW-0690">Ribosome biogenesis</keyword>
<dbReference type="SUPFAM" id="SSF52540">
    <property type="entry name" value="P-loop containing nucleoside triphosphate hydrolases"/>
    <property type="match status" value="1"/>
</dbReference>
<dbReference type="InterPro" id="IPR027417">
    <property type="entry name" value="P-loop_NTPase"/>
</dbReference>
<dbReference type="SUPFAM" id="SSF50447">
    <property type="entry name" value="Translation proteins"/>
    <property type="match status" value="1"/>
</dbReference>
<feature type="binding site" evidence="3">
    <location>
        <begin position="22"/>
        <end position="27"/>
    </location>
    <ligand>
        <name>GTP</name>
        <dbReference type="ChEBI" id="CHEBI:37565"/>
    </ligand>
</feature>
<comment type="subcellular location">
    <subcellularLocation>
        <location evidence="3">Cytoplasm</location>
    </subcellularLocation>
    <text evidence="3">Binds to ribosomes.</text>
</comment>
<dbReference type="Proteomes" id="UP000243784">
    <property type="component" value="Chromosome"/>
</dbReference>
<keyword evidence="3" id="KW-0963">Cytoplasm</keyword>
<dbReference type="InterPro" id="IPR035647">
    <property type="entry name" value="EFG_III/V"/>
</dbReference>
<dbReference type="PROSITE" id="PS51722">
    <property type="entry name" value="G_TR_2"/>
    <property type="match status" value="1"/>
</dbReference>
<dbReference type="InterPro" id="IPR048876">
    <property type="entry name" value="BipA_C"/>
</dbReference>
<accession>A0A1D9DYF9</accession>
<feature type="domain" description="Tr-type G" evidence="4">
    <location>
        <begin position="10"/>
        <end position="227"/>
    </location>
</feature>
<dbReference type="Gene3D" id="2.40.50.250">
    <property type="entry name" value="bipa protein"/>
    <property type="match status" value="1"/>
</dbReference>
<dbReference type="KEGG" id="rpla:A4Z71_02265"/>
<dbReference type="Gene3D" id="3.30.70.870">
    <property type="entry name" value="Elongation Factor G (Translational Gtpase), domain 3"/>
    <property type="match status" value="1"/>
</dbReference>
<dbReference type="GO" id="GO:0000027">
    <property type="term" value="P:ribosomal large subunit assembly"/>
    <property type="evidence" value="ECO:0007669"/>
    <property type="project" value="UniProtKB-UniRule"/>
</dbReference>
<dbReference type="CDD" id="cd01891">
    <property type="entry name" value="TypA_BipA"/>
    <property type="match status" value="1"/>
</dbReference>
<evidence type="ECO:0000256" key="1">
    <source>
        <dbReference type="ARBA" id="ARBA00022741"/>
    </source>
</evidence>
<dbReference type="InterPro" id="IPR047041">
    <property type="entry name" value="BipA_GTP-bd_dom"/>
</dbReference>